<dbReference type="InterPro" id="IPR018108">
    <property type="entry name" value="MCP_transmembrane"/>
</dbReference>
<dbReference type="InterPro" id="IPR002067">
    <property type="entry name" value="MCP"/>
</dbReference>
<comment type="function">
    <text evidence="10">Probable mitochondrial adenylate carrier that catalyzes the transport of ATP, ADP and AMP.</text>
</comment>
<proteinExistence type="inferred from homology"/>
<dbReference type="GO" id="GO:0005743">
    <property type="term" value="C:mitochondrial inner membrane"/>
    <property type="evidence" value="ECO:0007669"/>
    <property type="project" value="UniProtKB-SubCell"/>
</dbReference>
<keyword evidence="6" id="KW-0999">Mitochondrion inner membrane</keyword>
<dbReference type="PANTHER" id="PTHR24089">
    <property type="entry name" value="SOLUTE CARRIER FAMILY 25"/>
    <property type="match status" value="1"/>
</dbReference>
<organism evidence="13 14">
    <name type="scientific">Cicer arietinum</name>
    <name type="common">Chickpea</name>
    <name type="synonym">Garbanzo</name>
    <dbReference type="NCBI Taxonomy" id="3827"/>
    <lineage>
        <taxon>Eukaryota</taxon>
        <taxon>Viridiplantae</taxon>
        <taxon>Streptophyta</taxon>
        <taxon>Embryophyta</taxon>
        <taxon>Tracheophyta</taxon>
        <taxon>Spermatophyta</taxon>
        <taxon>Magnoliopsida</taxon>
        <taxon>eudicotyledons</taxon>
        <taxon>Gunneridae</taxon>
        <taxon>Pentapetalae</taxon>
        <taxon>rosids</taxon>
        <taxon>fabids</taxon>
        <taxon>Fabales</taxon>
        <taxon>Fabaceae</taxon>
        <taxon>Papilionoideae</taxon>
        <taxon>50 kb inversion clade</taxon>
        <taxon>NPAAA clade</taxon>
        <taxon>Hologalegina</taxon>
        <taxon>IRL clade</taxon>
        <taxon>Cicereae</taxon>
        <taxon>Cicer</taxon>
    </lineage>
</organism>
<dbReference type="AlphaFoldDB" id="A0A1S2Y8Q3"/>
<evidence type="ECO:0000256" key="8">
    <source>
        <dbReference type="ARBA" id="ARBA00023128"/>
    </source>
</evidence>
<evidence type="ECO:0000256" key="9">
    <source>
        <dbReference type="ARBA" id="ARBA00023136"/>
    </source>
</evidence>
<keyword evidence="7" id="KW-1133">Transmembrane helix</keyword>
<dbReference type="PROSITE" id="PS50920">
    <property type="entry name" value="SOLCAR"/>
    <property type="match status" value="3"/>
</dbReference>
<evidence type="ECO:0000256" key="7">
    <source>
        <dbReference type="ARBA" id="ARBA00022989"/>
    </source>
</evidence>
<keyword evidence="5" id="KW-0677">Repeat</keyword>
<evidence type="ECO:0000256" key="4">
    <source>
        <dbReference type="ARBA" id="ARBA00022692"/>
    </source>
</evidence>
<evidence type="ECO:0000256" key="1">
    <source>
        <dbReference type="ARBA" id="ARBA00004448"/>
    </source>
</evidence>
<evidence type="ECO:0000256" key="2">
    <source>
        <dbReference type="ARBA" id="ARBA00006375"/>
    </source>
</evidence>
<dbReference type="GO" id="GO:0055085">
    <property type="term" value="P:transmembrane transport"/>
    <property type="evidence" value="ECO:0007669"/>
    <property type="project" value="InterPro"/>
</dbReference>
<evidence type="ECO:0000256" key="6">
    <source>
        <dbReference type="ARBA" id="ARBA00022792"/>
    </source>
</evidence>
<evidence type="ECO:0000256" key="3">
    <source>
        <dbReference type="ARBA" id="ARBA00022448"/>
    </source>
</evidence>
<feature type="repeat" description="Solcar" evidence="11">
    <location>
        <begin position="130"/>
        <end position="213"/>
    </location>
</feature>
<evidence type="ECO:0000313" key="14">
    <source>
        <dbReference type="RefSeq" id="XP_004500624.1"/>
    </source>
</evidence>
<dbReference type="Proteomes" id="UP000087171">
    <property type="component" value="Chromosome Ca5"/>
</dbReference>
<keyword evidence="8" id="KW-0496">Mitochondrion</keyword>
<protein>
    <submittedName>
        <fullName evidence="14">Probable mitochondrial adenine nucleotide transporter BTL3</fullName>
    </submittedName>
</protein>
<keyword evidence="3 12" id="KW-0813">Transport</keyword>
<dbReference type="eggNOG" id="KOG0752">
    <property type="taxonomic scope" value="Eukaryota"/>
</dbReference>
<evidence type="ECO:0000256" key="11">
    <source>
        <dbReference type="PROSITE-ProRule" id="PRU00282"/>
    </source>
</evidence>
<evidence type="ECO:0000256" key="10">
    <source>
        <dbReference type="ARBA" id="ARBA00054707"/>
    </source>
</evidence>
<comment type="similarity">
    <text evidence="2 12">Belongs to the mitochondrial carrier (TC 2.A.29) family.</text>
</comment>
<name>A0A1S2Y8Q3_CICAR</name>
<dbReference type="FunFam" id="1.50.40.10:FF:000098">
    <property type="entry name" value="Mitochondrial substrate carrier family protein"/>
    <property type="match status" value="1"/>
</dbReference>
<evidence type="ECO:0000256" key="12">
    <source>
        <dbReference type="RuleBase" id="RU000488"/>
    </source>
</evidence>
<dbReference type="GeneID" id="101489844"/>
<dbReference type="InterPro" id="IPR023395">
    <property type="entry name" value="MCP_dom_sf"/>
</dbReference>
<feature type="repeat" description="Solcar" evidence="11">
    <location>
        <begin position="337"/>
        <end position="422"/>
    </location>
</feature>
<dbReference type="RefSeq" id="XP_004500624.1">
    <property type="nucleotide sequence ID" value="XM_004500567.3"/>
</dbReference>
<dbReference type="OrthoDB" id="270584at2759"/>
<dbReference type="PRINTS" id="PR00926">
    <property type="entry name" value="MITOCARRIER"/>
</dbReference>
<evidence type="ECO:0000256" key="5">
    <source>
        <dbReference type="ARBA" id="ARBA00022737"/>
    </source>
</evidence>
<dbReference type="Gene3D" id="1.50.40.10">
    <property type="entry name" value="Mitochondrial carrier domain"/>
    <property type="match status" value="1"/>
</dbReference>
<reference evidence="13" key="1">
    <citation type="journal article" date="2013" name="Nat. Biotechnol.">
        <title>Draft genome sequence of chickpea (Cicer arietinum) provides a resource for trait improvement.</title>
        <authorList>
            <person name="Varshney R.K."/>
            <person name="Song C."/>
            <person name="Saxena R.K."/>
            <person name="Azam S."/>
            <person name="Yu S."/>
            <person name="Sharpe A.G."/>
            <person name="Cannon S."/>
            <person name="Baek J."/>
            <person name="Rosen B.D."/>
            <person name="Tar'an B."/>
            <person name="Millan T."/>
            <person name="Zhang X."/>
            <person name="Ramsay L.D."/>
            <person name="Iwata A."/>
            <person name="Wang Y."/>
            <person name="Nelson W."/>
            <person name="Farmer A.D."/>
            <person name="Gaur P.M."/>
            <person name="Soderlund C."/>
            <person name="Penmetsa R.V."/>
            <person name="Xu C."/>
            <person name="Bharti A.K."/>
            <person name="He W."/>
            <person name="Winter P."/>
            <person name="Zhao S."/>
            <person name="Hane J.K."/>
            <person name="Carrasquilla-Garcia N."/>
            <person name="Condie J.A."/>
            <person name="Upadhyaya H.D."/>
            <person name="Luo M.C."/>
            <person name="Thudi M."/>
            <person name="Gowda C.L."/>
            <person name="Singh N.P."/>
            <person name="Lichtenzveig J."/>
            <person name="Gali K.K."/>
            <person name="Rubio J."/>
            <person name="Nadarajan N."/>
            <person name="Dolezel J."/>
            <person name="Bansal K.C."/>
            <person name="Xu X."/>
            <person name="Edwards D."/>
            <person name="Zhang G."/>
            <person name="Kahl G."/>
            <person name="Gil J."/>
            <person name="Singh K.B."/>
            <person name="Datta S.K."/>
            <person name="Jackson S.A."/>
            <person name="Wang J."/>
            <person name="Cook D.R."/>
        </authorList>
    </citation>
    <scope>NUCLEOTIDE SEQUENCE [LARGE SCALE GENOMIC DNA]</scope>
    <source>
        <strain evidence="13">cv. CDC Frontier</strain>
    </source>
</reference>
<dbReference type="KEGG" id="cam:101489844"/>
<keyword evidence="13" id="KW-1185">Reference proteome</keyword>
<gene>
    <name evidence="14" type="primary">LOC101489844</name>
</gene>
<evidence type="ECO:0000313" key="13">
    <source>
        <dbReference type="Proteomes" id="UP000087171"/>
    </source>
</evidence>
<dbReference type="Pfam" id="PF00153">
    <property type="entry name" value="Mito_carr"/>
    <property type="match status" value="3"/>
</dbReference>
<keyword evidence="9 11" id="KW-0472">Membrane</keyword>
<comment type="subcellular location">
    <subcellularLocation>
        <location evidence="1">Mitochondrion inner membrane</location>
        <topology evidence="1">Multi-pass membrane protein</topology>
    </subcellularLocation>
</comment>
<dbReference type="PaxDb" id="3827-XP_004500624.1"/>
<sequence>MPMLEGEICNQQLNPHSLPIFFNPTSYSFSFTGTGGGLFLEPTIPDSFVRFISSTIPVTASSESNLHRRRRRVPVGCFLSVSLPSSSSTLPVDPKPYILQNGEHVSDKETTTSDAVVRNKKVRSRERHAVNTTKHLWSGAISAMVSRTCVAPLERLKLEYMVRGEKRNIIELIKTIATSQGLRGFWKGNLVNILRTAPFKAVNFSAYDTYRKQLLKFSGNEETTNFERFIAGAAAGVTATIICLPLDTIRTKIVAPGGEALGGVIGAFQYMIRTEGFFSLYKGLVPSLISMAPSSAVFYGVYDMLKSAYLHSPEGMKRIQNMHKHGQELSAFDQLELGPLRTLLYGAIAGACAEAATYPFEVVRRQLQLQVQSTKLSSLGTFVKIVEQGGVPALYAGLIPSLLQVLPSASISYFVYEFMKIVLKVE</sequence>
<reference evidence="14" key="2">
    <citation type="submission" date="2025-08" db="UniProtKB">
        <authorList>
            <consortium name="RefSeq"/>
        </authorList>
    </citation>
    <scope>IDENTIFICATION</scope>
    <source>
        <tissue evidence="14">Etiolated seedlings</tissue>
    </source>
</reference>
<accession>A0A1S2Y8Q3</accession>
<keyword evidence="4 11" id="KW-0812">Transmembrane</keyword>
<feature type="repeat" description="Solcar" evidence="11">
    <location>
        <begin position="223"/>
        <end position="308"/>
    </location>
</feature>
<dbReference type="SUPFAM" id="SSF103506">
    <property type="entry name" value="Mitochondrial carrier"/>
    <property type="match status" value="1"/>
</dbReference>